<dbReference type="Gene3D" id="3.90.180.10">
    <property type="entry name" value="Medium-chain alcohol dehydrogenases, catalytic domain"/>
    <property type="match status" value="1"/>
</dbReference>
<dbReference type="AlphaFoldDB" id="A0AAN9AX11"/>
<comment type="similarity">
    <text evidence="2">Belongs to the zinc-containing alcohol dehydrogenase family. Quinone oxidoreductase subfamily.</text>
</comment>
<dbReference type="SUPFAM" id="SSF50129">
    <property type="entry name" value="GroES-like"/>
    <property type="match status" value="1"/>
</dbReference>
<dbReference type="InterPro" id="IPR036291">
    <property type="entry name" value="NAD(P)-bd_dom_sf"/>
</dbReference>
<comment type="subcellular location">
    <subcellularLocation>
        <location evidence="1">Cytoplasm</location>
    </subcellularLocation>
</comment>
<evidence type="ECO:0000256" key="2">
    <source>
        <dbReference type="ARBA" id="ARBA00010371"/>
    </source>
</evidence>
<dbReference type="GO" id="GO:0003730">
    <property type="term" value="F:mRNA 3'-UTR binding"/>
    <property type="evidence" value="ECO:0007669"/>
    <property type="project" value="TreeGrafter"/>
</dbReference>
<dbReference type="GO" id="GO:0070402">
    <property type="term" value="F:NADPH binding"/>
    <property type="evidence" value="ECO:0007669"/>
    <property type="project" value="TreeGrafter"/>
</dbReference>
<dbReference type="SMART" id="SM00829">
    <property type="entry name" value="PKS_ER"/>
    <property type="match status" value="1"/>
</dbReference>
<dbReference type="GO" id="GO:0005829">
    <property type="term" value="C:cytosol"/>
    <property type="evidence" value="ECO:0007669"/>
    <property type="project" value="TreeGrafter"/>
</dbReference>
<evidence type="ECO:0000256" key="6">
    <source>
        <dbReference type="ARBA" id="ARBA00022990"/>
    </source>
</evidence>
<evidence type="ECO:0000256" key="3">
    <source>
        <dbReference type="ARBA" id="ARBA00022490"/>
    </source>
</evidence>
<dbReference type="InterPro" id="IPR020843">
    <property type="entry name" value="ER"/>
</dbReference>
<dbReference type="Gene3D" id="3.40.50.720">
    <property type="entry name" value="NAD(P)-binding Rossmann-like Domain"/>
    <property type="match status" value="1"/>
</dbReference>
<keyword evidence="9" id="KW-1185">Reference proteome</keyword>
<evidence type="ECO:0000256" key="5">
    <source>
        <dbReference type="ARBA" id="ARBA00022884"/>
    </source>
</evidence>
<evidence type="ECO:0000313" key="9">
    <source>
        <dbReference type="Proteomes" id="UP001374579"/>
    </source>
</evidence>
<protein>
    <recommendedName>
        <fullName evidence="7">Enoyl reductase (ER) domain-containing protein</fullName>
    </recommendedName>
</protein>
<keyword evidence="4" id="KW-0521">NADP</keyword>
<feature type="domain" description="Enoyl reductase (ER)" evidence="7">
    <location>
        <begin position="21"/>
        <end position="331"/>
    </location>
</feature>
<gene>
    <name evidence="8" type="ORF">V1264_006299</name>
</gene>
<dbReference type="PANTHER" id="PTHR44154:SF1">
    <property type="entry name" value="QUINONE OXIDOREDUCTASE"/>
    <property type="match status" value="1"/>
</dbReference>
<dbReference type="Pfam" id="PF00107">
    <property type="entry name" value="ADH_zinc_N"/>
    <property type="match status" value="1"/>
</dbReference>
<evidence type="ECO:0000256" key="4">
    <source>
        <dbReference type="ARBA" id="ARBA00022857"/>
    </source>
</evidence>
<keyword evidence="3" id="KW-0963">Cytoplasm</keyword>
<reference evidence="8 9" key="1">
    <citation type="submission" date="2024-02" db="EMBL/GenBank/DDBJ databases">
        <title>Chromosome-scale genome assembly of the rough periwinkle Littorina saxatilis.</title>
        <authorList>
            <person name="De Jode A."/>
            <person name="Faria R."/>
            <person name="Formenti G."/>
            <person name="Sims Y."/>
            <person name="Smith T.P."/>
            <person name="Tracey A."/>
            <person name="Wood J.M.D."/>
            <person name="Zagrodzka Z.B."/>
            <person name="Johannesson K."/>
            <person name="Butlin R.K."/>
            <person name="Leder E.H."/>
        </authorList>
    </citation>
    <scope>NUCLEOTIDE SEQUENCE [LARGE SCALE GENOMIC DNA]</scope>
    <source>
        <strain evidence="8">Snail1</strain>
        <tissue evidence="8">Muscle</tissue>
    </source>
</reference>
<keyword evidence="5" id="KW-0694">RNA-binding</keyword>
<name>A0AAN9AX11_9CAEN</name>
<dbReference type="FunFam" id="3.90.180.10:FF:000016">
    <property type="entry name" value="Quinone oxidoreductase"/>
    <property type="match status" value="1"/>
</dbReference>
<proteinExistence type="inferred from homology"/>
<evidence type="ECO:0000259" key="7">
    <source>
        <dbReference type="SMART" id="SM00829"/>
    </source>
</evidence>
<dbReference type="InterPro" id="IPR013149">
    <property type="entry name" value="ADH-like_C"/>
</dbReference>
<dbReference type="GO" id="GO:0003960">
    <property type="term" value="F:quinone reductase (NADPH) activity"/>
    <property type="evidence" value="ECO:0007669"/>
    <property type="project" value="TreeGrafter"/>
</dbReference>
<dbReference type="CDD" id="cd08253">
    <property type="entry name" value="zeta_crystallin"/>
    <property type="match status" value="1"/>
</dbReference>
<dbReference type="EMBL" id="JBAMIC010000018">
    <property type="protein sequence ID" value="KAK7094798.1"/>
    <property type="molecule type" value="Genomic_DNA"/>
</dbReference>
<accession>A0AAN9AX11</accession>
<comment type="caution">
    <text evidence="8">The sequence shown here is derived from an EMBL/GenBank/DDBJ whole genome shotgun (WGS) entry which is preliminary data.</text>
</comment>
<evidence type="ECO:0000256" key="1">
    <source>
        <dbReference type="ARBA" id="ARBA00004496"/>
    </source>
</evidence>
<dbReference type="FunFam" id="3.40.50.720:FF:000244">
    <property type="entry name" value="quinone oxidoreductase"/>
    <property type="match status" value="1"/>
</dbReference>
<dbReference type="InterPro" id="IPR051603">
    <property type="entry name" value="Zinc-ADH_QOR/CCCR"/>
</dbReference>
<dbReference type="Proteomes" id="UP001374579">
    <property type="component" value="Unassembled WGS sequence"/>
</dbReference>
<keyword evidence="6" id="KW-0007">Acetylation</keyword>
<evidence type="ECO:0000313" key="8">
    <source>
        <dbReference type="EMBL" id="KAK7094798.1"/>
    </source>
</evidence>
<dbReference type="InterPro" id="IPR011032">
    <property type="entry name" value="GroES-like_sf"/>
</dbReference>
<dbReference type="SUPFAM" id="SSF51735">
    <property type="entry name" value="NAD(P)-binding Rossmann-fold domains"/>
    <property type="match status" value="1"/>
</dbReference>
<dbReference type="Pfam" id="PF08240">
    <property type="entry name" value="ADH_N"/>
    <property type="match status" value="1"/>
</dbReference>
<dbReference type="InterPro" id="IPR013154">
    <property type="entry name" value="ADH-like_N"/>
</dbReference>
<sequence>MVRISGVLQSVMRAIRVQKWGGPEVLQLEAKVPIPTPGDNEVLLKVHATGVNPVDTYIRSGNYARLPSLPYSPGSDAAGVVEAVGKDVKNFKKGDRAYSVRSVSGAYAEYATSEALYTGHLAGKLSFSQGAALGVPYYTAYRALMQKGKARPGETVLIHGASGAVGMSAVQIARAQGLRVLGTAGTPEGLKLVKSLGASDVFNHREEGYIANIVAATGGEGPNIILEMLSNANLQKDLEMIKFQGRIVVIGCRGTIEINPRLMMGKESQVLGVMLPAALPDEWREMHALLEAGGETGWVQPHVGKEYKLEDVAKAHNDVINCAGACGKLVLTV</sequence>
<dbReference type="PANTHER" id="PTHR44154">
    <property type="entry name" value="QUINONE OXIDOREDUCTASE"/>
    <property type="match status" value="1"/>
</dbReference>
<organism evidence="8 9">
    <name type="scientific">Littorina saxatilis</name>
    <dbReference type="NCBI Taxonomy" id="31220"/>
    <lineage>
        <taxon>Eukaryota</taxon>
        <taxon>Metazoa</taxon>
        <taxon>Spiralia</taxon>
        <taxon>Lophotrochozoa</taxon>
        <taxon>Mollusca</taxon>
        <taxon>Gastropoda</taxon>
        <taxon>Caenogastropoda</taxon>
        <taxon>Littorinimorpha</taxon>
        <taxon>Littorinoidea</taxon>
        <taxon>Littorinidae</taxon>
        <taxon>Littorina</taxon>
    </lineage>
</organism>